<keyword evidence="1" id="KW-1133">Transmembrane helix</keyword>
<gene>
    <name evidence="3" type="ORF">HMPREF9448_00803</name>
</gene>
<accession>K0X1M3</accession>
<keyword evidence="4" id="KW-1185">Reference proteome</keyword>
<evidence type="ECO:0000313" key="3">
    <source>
        <dbReference type="EMBL" id="EJZ65422.1"/>
    </source>
</evidence>
<protein>
    <recommendedName>
        <fullName evidence="2">Glycosyltransferase RgtA/B/C/D-like domain-containing protein</fullName>
    </recommendedName>
</protein>
<reference evidence="3 4" key="1">
    <citation type="submission" date="2012-08" db="EMBL/GenBank/DDBJ databases">
        <title>The Genome Sequence of Barnesiella intestinihominis YIT 11860.</title>
        <authorList>
            <consortium name="The Broad Institute Genome Sequencing Platform"/>
            <person name="Earl A."/>
            <person name="Ward D."/>
            <person name="Feldgarden M."/>
            <person name="Gevers D."/>
            <person name="Morotomi M."/>
            <person name="Walker B."/>
            <person name="Young S.K."/>
            <person name="Zeng Q."/>
            <person name="Gargeya S."/>
            <person name="Fitzgerald M."/>
            <person name="Haas B."/>
            <person name="Abouelleil A."/>
            <person name="Alvarado L."/>
            <person name="Arachchi H.M."/>
            <person name="Berlin A.M."/>
            <person name="Chapman S.B."/>
            <person name="Goldberg J."/>
            <person name="Griggs A."/>
            <person name="Gujja S."/>
            <person name="Hansen M."/>
            <person name="Howarth C."/>
            <person name="Imamovic A."/>
            <person name="Larimer J."/>
            <person name="McCowen C."/>
            <person name="Montmayeur A."/>
            <person name="Murphy C."/>
            <person name="Neiman D."/>
            <person name="Pearson M."/>
            <person name="Priest M."/>
            <person name="Roberts A."/>
            <person name="Saif S."/>
            <person name="Shea T."/>
            <person name="Sisk P."/>
            <person name="Sykes S."/>
            <person name="Wortman J."/>
            <person name="Nusbaum C."/>
            <person name="Birren B."/>
        </authorList>
    </citation>
    <scope>NUCLEOTIDE SEQUENCE [LARGE SCALE GENOMIC DNA]</scope>
    <source>
        <strain evidence="3 4">YIT 11860</strain>
    </source>
</reference>
<dbReference type="STRING" id="742726.HMPREF9448_00803"/>
<feature type="transmembrane region" description="Helical" evidence="1">
    <location>
        <begin position="362"/>
        <end position="382"/>
    </location>
</feature>
<dbReference type="eggNOG" id="ENOG5032UI0">
    <property type="taxonomic scope" value="Bacteria"/>
</dbReference>
<evidence type="ECO:0000259" key="2">
    <source>
        <dbReference type="Pfam" id="PF13231"/>
    </source>
</evidence>
<comment type="caution">
    <text evidence="3">The sequence shown here is derived from an EMBL/GenBank/DDBJ whole genome shotgun (WGS) entry which is preliminary data.</text>
</comment>
<feature type="transmembrane region" description="Helical" evidence="1">
    <location>
        <begin position="99"/>
        <end position="117"/>
    </location>
</feature>
<feature type="transmembrane region" description="Helical" evidence="1">
    <location>
        <begin position="32"/>
        <end position="52"/>
    </location>
</feature>
<dbReference type="HOGENOM" id="CLU_595366_0_0_10"/>
<dbReference type="OrthoDB" id="1049683at2"/>
<evidence type="ECO:0000313" key="4">
    <source>
        <dbReference type="Proteomes" id="UP000006044"/>
    </source>
</evidence>
<feature type="transmembrane region" description="Helical" evidence="1">
    <location>
        <begin position="191"/>
        <end position="208"/>
    </location>
</feature>
<sequence length="459" mass="51745">MLVVSGIILTCLSGLLLTGVIGTRFSWTERIGLSFPLGMTLQTVVMALLDLMHIPLTSFSVLSAGAVTFALLMFIVAHYRGFESFRITSAMLDDWKQANLVWVLLIILIGYCEYMNFSKCMFFPPSDRDSLAAFDTLGFVAAQDHTYMRMSLFDADYNPSIHRAGGSIAYAPFVQMSYAYVYILGAETSKSIPALMYLFFVIAFYGILRRNTGKTVAALSTLFMMMAPEMLAFSSLSTTNVMQAIFAGLGIAYTASWLRSRNDDELYAGALLLGSNMWCRNEGIVFIGAACVILLIDCIRRKSYRKGLYFTGLSLLPAIIWFIYMKIGGLYTEGMAITRLFWDGEKAGLIVNGFWALFTNPIYYGWTFSVFAIFILGNSWFMIKRKDNLALLGMIVLSIVFYGLVVYHVDYVWDSIQNVLAYSAKRFFFCFVPMCWYFAATTQIARKGSEYIERFLSLK</sequence>
<dbReference type="GeneID" id="77848118"/>
<feature type="transmembrane region" description="Helical" evidence="1">
    <location>
        <begin position="229"/>
        <end position="255"/>
    </location>
</feature>
<keyword evidence="1" id="KW-0812">Transmembrane</keyword>
<organism evidence="3 4">
    <name type="scientific">Barnesiella intestinihominis YIT 11860</name>
    <dbReference type="NCBI Taxonomy" id="742726"/>
    <lineage>
        <taxon>Bacteria</taxon>
        <taxon>Pseudomonadati</taxon>
        <taxon>Bacteroidota</taxon>
        <taxon>Bacteroidia</taxon>
        <taxon>Bacteroidales</taxon>
        <taxon>Barnesiellaceae</taxon>
        <taxon>Barnesiella</taxon>
    </lineage>
</organism>
<feature type="transmembrane region" description="Helical" evidence="1">
    <location>
        <begin position="59"/>
        <end position="79"/>
    </location>
</feature>
<proteinExistence type="predicted"/>
<feature type="transmembrane region" description="Helical" evidence="1">
    <location>
        <begin position="168"/>
        <end position="185"/>
    </location>
</feature>
<dbReference type="RefSeq" id="WP_008861297.1">
    <property type="nucleotide sequence ID" value="NZ_JH815203.1"/>
</dbReference>
<dbReference type="AlphaFoldDB" id="K0X1M3"/>
<evidence type="ECO:0000256" key="1">
    <source>
        <dbReference type="SAM" id="Phobius"/>
    </source>
</evidence>
<feature type="transmembrane region" description="Helical" evidence="1">
    <location>
        <begin position="419"/>
        <end position="439"/>
    </location>
</feature>
<feature type="domain" description="Glycosyltransferase RgtA/B/C/D-like" evidence="2">
    <location>
        <begin position="193"/>
        <end position="318"/>
    </location>
</feature>
<dbReference type="InterPro" id="IPR038731">
    <property type="entry name" value="RgtA/B/C-like"/>
</dbReference>
<dbReference type="Pfam" id="PF13231">
    <property type="entry name" value="PMT_2"/>
    <property type="match status" value="1"/>
</dbReference>
<feature type="transmembrane region" description="Helical" evidence="1">
    <location>
        <begin position="275"/>
        <end position="296"/>
    </location>
</feature>
<dbReference type="EMBL" id="ADLE01000006">
    <property type="protein sequence ID" value="EJZ65422.1"/>
    <property type="molecule type" value="Genomic_DNA"/>
</dbReference>
<feature type="transmembrane region" description="Helical" evidence="1">
    <location>
        <begin position="389"/>
        <end position="407"/>
    </location>
</feature>
<dbReference type="Proteomes" id="UP000006044">
    <property type="component" value="Unassembled WGS sequence"/>
</dbReference>
<name>K0X1M3_9BACT</name>
<keyword evidence="1" id="KW-0472">Membrane</keyword>
<feature type="transmembrane region" description="Helical" evidence="1">
    <location>
        <begin position="308"/>
        <end position="325"/>
    </location>
</feature>
<dbReference type="PATRIC" id="fig|742726.3.peg.861"/>